<dbReference type="AlphaFoldDB" id="A0A8H7V9M3"/>
<dbReference type="EMBL" id="JAEPRD010000006">
    <property type="protein sequence ID" value="KAG2212330.1"/>
    <property type="molecule type" value="Genomic_DNA"/>
</dbReference>
<dbReference type="Proteomes" id="UP000603453">
    <property type="component" value="Unassembled WGS sequence"/>
</dbReference>
<keyword evidence="3" id="KW-1185">Reference proteome</keyword>
<evidence type="ECO:0000313" key="3">
    <source>
        <dbReference type="Proteomes" id="UP000603453"/>
    </source>
</evidence>
<feature type="compositionally biased region" description="Pro residues" evidence="1">
    <location>
        <begin position="56"/>
        <end position="66"/>
    </location>
</feature>
<proteinExistence type="predicted"/>
<accession>A0A8H7V9M3</accession>
<sequence>MLIVRGDPTCPMTISCLKYEMEPWWFVLLVGDSGIIPSTSPSTPTASALSASLPTPIAPPPPPLPPQGNEDSDTSSKSSSLSSVILPGSVTPSRKAILDFLKNMMPIEPVQDITTETFLTEEAVFTLVAAYLPDGAVKKSQLAEWMAKDGAWGVTKKRRTQSERIQGRQYNLVKESFRDYRWVDLNNVHQFRRHVKFTKDSTMTIGYVRRSNTTDSLGSKIKSLQLQSVKLLCEKVFGSLNTSSSSDIISRDHNDDKNWLDEVTSCIGNTQDMIEELNTCSKKIRLVTIDYAGLCTNPDFLRDFFKANKIVVELVVDLGHKVDIFNRRQLLKDVDTVSMFNCRKSCTTRSL</sequence>
<comment type="caution">
    <text evidence="2">The sequence shown here is derived from an EMBL/GenBank/DDBJ whole genome shotgun (WGS) entry which is preliminary data.</text>
</comment>
<evidence type="ECO:0000313" key="2">
    <source>
        <dbReference type="EMBL" id="KAG2212330.1"/>
    </source>
</evidence>
<gene>
    <name evidence="2" type="ORF">INT47_001690</name>
</gene>
<dbReference type="OrthoDB" id="2306559at2759"/>
<feature type="compositionally biased region" description="Low complexity" evidence="1">
    <location>
        <begin position="40"/>
        <end position="55"/>
    </location>
</feature>
<feature type="region of interest" description="Disordered" evidence="1">
    <location>
        <begin position="40"/>
        <end position="86"/>
    </location>
</feature>
<evidence type="ECO:0000256" key="1">
    <source>
        <dbReference type="SAM" id="MobiDB-lite"/>
    </source>
</evidence>
<name>A0A8H7V9M3_9FUNG</name>
<reference evidence="2" key="1">
    <citation type="submission" date="2020-12" db="EMBL/GenBank/DDBJ databases">
        <title>Metabolic potential, ecology and presence of endohyphal bacteria is reflected in genomic diversity of Mucoromycotina.</title>
        <authorList>
            <person name="Muszewska A."/>
            <person name="Okrasinska A."/>
            <person name="Steczkiewicz K."/>
            <person name="Drgas O."/>
            <person name="Orlowska M."/>
            <person name="Perlinska-Lenart U."/>
            <person name="Aleksandrzak-Piekarczyk T."/>
            <person name="Szatraj K."/>
            <person name="Zielenkiewicz U."/>
            <person name="Pilsyk S."/>
            <person name="Malc E."/>
            <person name="Mieczkowski P."/>
            <person name="Kruszewska J.S."/>
            <person name="Biernat P."/>
            <person name="Pawlowska J."/>
        </authorList>
    </citation>
    <scope>NUCLEOTIDE SEQUENCE</scope>
    <source>
        <strain evidence="2">WA0000017839</strain>
    </source>
</reference>
<protein>
    <submittedName>
        <fullName evidence="2">Uncharacterized protein</fullName>
    </submittedName>
</protein>
<organism evidence="2 3">
    <name type="scientific">Mucor saturninus</name>
    <dbReference type="NCBI Taxonomy" id="64648"/>
    <lineage>
        <taxon>Eukaryota</taxon>
        <taxon>Fungi</taxon>
        <taxon>Fungi incertae sedis</taxon>
        <taxon>Mucoromycota</taxon>
        <taxon>Mucoromycotina</taxon>
        <taxon>Mucoromycetes</taxon>
        <taxon>Mucorales</taxon>
        <taxon>Mucorineae</taxon>
        <taxon>Mucoraceae</taxon>
        <taxon>Mucor</taxon>
    </lineage>
</organism>